<feature type="transmembrane region" description="Helical" evidence="1">
    <location>
        <begin position="7"/>
        <end position="27"/>
    </location>
</feature>
<protein>
    <submittedName>
        <fullName evidence="2">Uncharacterized protein</fullName>
    </submittedName>
</protein>
<keyword evidence="1" id="KW-0812">Transmembrane</keyword>
<dbReference type="EMBL" id="BAABGX010000001">
    <property type="protein sequence ID" value="GAA4300556.1"/>
    <property type="molecule type" value="Genomic_DNA"/>
</dbReference>
<dbReference type="Proteomes" id="UP001501844">
    <property type="component" value="Unassembled WGS sequence"/>
</dbReference>
<proteinExistence type="predicted"/>
<gene>
    <name evidence="2" type="ORF">GCM10023183_10870</name>
</gene>
<comment type="caution">
    <text evidence="2">The sequence shown here is derived from an EMBL/GenBank/DDBJ whole genome shotgun (WGS) entry which is preliminary data.</text>
</comment>
<keyword evidence="1" id="KW-1133">Transmembrane helix</keyword>
<name>A0ABP8FCV0_9BACT</name>
<dbReference type="RefSeq" id="WP_345163260.1">
    <property type="nucleotide sequence ID" value="NZ_BAABGX010000001.1"/>
</dbReference>
<reference evidence="3" key="1">
    <citation type="journal article" date="2019" name="Int. J. Syst. Evol. Microbiol.">
        <title>The Global Catalogue of Microorganisms (GCM) 10K type strain sequencing project: providing services to taxonomists for standard genome sequencing and annotation.</title>
        <authorList>
            <consortium name="The Broad Institute Genomics Platform"/>
            <consortium name="The Broad Institute Genome Sequencing Center for Infectious Disease"/>
            <person name="Wu L."/>
            <person name="Ma J."/>
        </authorList>
    </citation>
    <scope>NUCLEOTIDE SEQUENCE [LARGE SCALE GENOMIC DNA]</scope>
    <source>
        <strain evidence="3">JCM 17917</strain>
    </source>
</reference>
<organism evidence="2 3">
    <name type="scientific">Nibribacter koreensis</name>
    <dbReference type="NCBI Taxonomy" id="1084519"/>
    <lineage>
        <taxon>Bacteria</taxon>
        <taxon>Pseudomonadati</taxon>
        <taxon>Bacteroidota</taxon>
        <taxon>Cytophagia</taxon>
        <taxon>Cytophagales</taxon>
        <taxon>Hymenobacteraceae</taxon>
        <taxon>Nibribacter</taxon>
    </lineage>
</organism>
<sequence>MSNRLKIFTVAGVILTAQIFYFSDYLLPIHWGQIKVSGMACTCPDEKVVNGSLYLKSITPDSLAKFDLSYSEIYVTKALTSTLDPMGTDLYMIEGQIIGKNRVSPTDPWHPVVLVTNWREVDLLKDWAVKALFGLQLFLLMVITSKSVLKE</sequence>
<keyword evidence="3" id="KW-1185">Reference proteome</keyword>
<evidence type="ECO:0000313" key="2">
    <source>
        <dbReference type="EMBL" id="GAA4300556.1"/>
    </source>
</evidence>
<evidence type="ECO:0000256" key="1">
    <source>
        <dbReference type="SAM" id="Phobius"/>
    </source>
</evidence>
<accession>A0ABP8FCV0</accession>
<keyword evidence="1" id="KW-0472">Membrane</keyword>
<evidence type="ECO:0000313" key="3">
    <source>
        <dbReference type="Proteomes" id="UP001501844"/>
    </source>
</evidence>
<feature type="transmembrane region" description="Helical" evidence="1">
    <location>
        <begin position="127"/>
        <end position="149"/>
    </location>
</feature>